<gene>
    <name evidence="1" type="ORF">BF38_3065</name>
    <name evidence="2" type="ORF">FOC89_22995</name>
</gene>
<dbReference type="Proteomes" id="UP000501107">
    <property type="component" value="Chromosome"/>
</dbReference>
<reference evidence="1 3" key="1">
    <citation type="journal article" date="2015" name="Genome Announc.">
        <title>Complete genome sequences for 35 biothreat assay-relevant bacillus species.</title>
        <authorList>
            <person name="Johnson S.L."/>
            <person name="Daligault H.E."/>
            <person name="Davenport K.W."/>
            <person name="Jaissle J."/>
            <person name="Frey K.G."/>
            <person name="Ladner J.T."/>
            <person name="Broomall S.M."/>
            <person name="Bishop-Lilly K.A."/>
            <person name="Bruce D.C."/>
            <person name="Gibbons H.S."/>
            <person name="Coyne S.R."/>
            <person name="Lo C.C."/>
            <person name="Meincke L."/>
            <person name="Munk A.C."/>
            <person name="Koroleva G.I."/>
            <person name="Rosenzweig C.N."/>
            <person name="Palacios G.F."/>
            <person name="Redden C.L."/>
            <person name="Minogue T.D."/>
            <person name="Chain P.S."/>
        </authorList>
    </citation>
    <scope>NUCLEOTIDE SEQUENCE [LARGE SCALE GENOMIC DNA]</scope>
    <source>
        <strain evidence="1 3">HD1011</strain>
    </source>
</reference>
<dbReference type="Proteomes" id="UP000031876">
    <property type="component" value="Chromosome"/>
</dbReference>
<sequence length="63" mass="7341">MDSFQKMVNDMQNDHVNKTMIDFGLASKMMFAAFTQFKEAGFNEEQSFELTREILINSLNNNQ</sequence>
<accession>A0A0B5NKU2</accession>
<protein>
    <submittedName>
        <fullName evidence="2">Uncharacterized protein</fullName>
    </submittedName>
</protein>
<evidence type="ECO:0000313" key="3">
    <source>
        <dbReference type="Proteomes" id="UP000031876"/>
    </source>
</evidence>
<organism evidence="2 4">
    <name type="scientific">Bacillus thuringiensis</name>
    <dbReference type="NCBI Taxonomy" id="1428"/>
    <lineage>
        <taxon>Bacteria</taxon>
        <taxon>Bacillati</taxon>
        <taxon>Bacillota</taxon>
        <taxon>Bacilli</taxon>
        <taxon>Bacillales</taxon>
        <taxon>Bacillaceae</taxon>
        <taxon>Bacillus</taxon>
        <taxon>Bacillus cereus group</taxon>
    </lineage>
</organism>
<dbReference type="AlphaFoldDB" id="A0A0B5NKU2"/>
<dbReference type="RefSeq" id="WP_000376883.1">
    <property type="nucleotide sequence ID" value="NZ_CP009335.1"/>
</dbReference>
<dbReference type="EMBL" id="CP053980">
    <property type="protein sequence ID" value="QKH26692.1"/>
    <property type="molecule type" value="Genomic_DNA"/>
</dbReference>
<evidence type="ECO:0000313" key="2">
    <source>
        <dbReference type="EMBL" id="QKH26692.1"/>
    </source>
</evidence>
<reference evidence="2 4" key="2">
    <citation type="submission" date="2020-05" db="EMBL/GenBank/DDBJ databases">
        <title>FDA dAtabase for Regulatory Grade micrObial Sequences (FDA-ARGOS): Supporting development and validation of Infectious Disease Dx tests.</title>
        <authorList>
            <person name="Nelson B."/>
            <person name="Plummer A."/>
            <person name="Tallon L."/>
            <person name="Sadzewicz L."/>
            <person name="Zhao X."/>
            <person name="Vavikolanu K."/>
            <person name="Mehta A."/>
            <person name="Aluvathingal J."/>
            <person name="Nadendla S."/>
            <person name="Myers T."/>
            <person name="Yan Y."/>
            <person name="Sichtig H."/>
        </authorList>
    </citation>
    <scope>NUCLEOTIDE SEQUENCE [LARGE SCALE GENOMIC DNA]</scope>
    <source>
        <strain evidence="2 4">FDAARGOS_795</strain>
    </source>
</reference>
<evidence type="ECO:0000313" key="1">
    <source>
        <dbReference type="EMBL" id="AJG77035.1"/>
    </source>
</evidence>
<proteinExistence type="predicted"/>
<dbReference type="KEGG" id="btw:BF38_3065"/>
<dbReference type="EMBL" id="CP009335">
    <property type="protein sequence ID" value="AJG77035.1"/>
    <property type="molecule type" value="Genomic_DNA"/>
</dbReference>
<evidence type="ECO:0000313" key="4">
    <source>
        <dbReference type="Proteomes" id="UP000501107"/>
    </source>
</evidence>
<name>A0A0B5NKU2_BACTU</name>